<protein>
    <submittedName>
        <fullName evidence="1">Uncharacterized protein</fullName>
    </submittedName>
</protein>
<comment type="caution">
    <text evidence="1">The sequence shown here is derived from an EMBL/GenBank/DDBJ whole genome shotgun (WGS) entry which is preliminary data.</text>
</comment>
<dbReference type="EMBL" id="SNYS01000006">
    <property type="protein sequence ID" value="TDQ70251.1"/>
    <property type="molecule type" value="Genomic_DNA"/>
</dbReference>
<organism evidence="1 2">
    <name type="scientific">Methanimicrococcus blatticola</name>
    <dbReference type="NCBI Taxonomy" id="91560"/>
    <lineage>
        <taxon>Archaea</taxon>
        <taxon>Methanobacteriati</taxon>
        <taxon>Methanobacteriota</taxon>
        <taxon>Stenosarchaea group</taxon>
        <taxon>Methanomicrobia</taxon>
        <taxon>Methanosarcinales</taxon>
        <taxon>Methanosarcinaceae</taxon>
        <taxon>Methanimicrococcus</taxon>
    </lineage>
</organism>
<proteinExistence type="predicted"/>
<sequence>MAMKSSKKLGFVLLAISLLLIASVVGYAYSQSQNRLPEGKDLGEMMINWYIPDYNALVSDSDLIVVATVTNKTGIWGTDDGEKPSPVTIYSSIYTEYTFKPDEILKGNTTTIIGRVRGGTVDGYTQKATQTSSFEVGDKVLLFVTNNKDADGNRILWYHINWPGAFTETTDGKFTNPCYGEISIEQLKQDIADSETA</sequence>
<evidence type="ECO:0000313" key="1">
    <source>
        <dbReference type="EMBL" id="TDQ70251.1"/>
    </source>
</evidence>
<reference evidence="1 2" key="1">
    <citation type="submission" date="2019-03" db="EMBL/GenBank/DDBJ databases">
        <title>Genomic Encyclopedia of Type Strains, Phase IV (KMG-IV): sequencing the most valuable type-strain genomes for metagenomic binning, comparative biology and taxonomic classification.</title>
        <authorList>
            <person name="Goeker M."/>
        </authorList>
    </citation>
    <scope>NUCLEOTIDE SEQUENCE [LARGE SCALE GENOMIC DNA]</scope>
    <source>
        <strain evidence="1 2">DSM 13328</strain>
    </source>
</reference>
<dbReference type="RefSeq" id="WP_133517057.1">
    <property type="nucleotide sequence ID" value="NZ_JAHDUW010000006.1"/>
</dbReference>
<name>A0A484F588_9EURY</name>
<gene>
    <name evidence="1" type="ORF">C7391_0593</name>
</gene>
<keyword evidence="2" id="KW-1185">Reference proteome</keyword>
<dbReference type="Proteomes" id="UP000294855">
    <property type="component" value="Unassembled WGS sequence"/>
</dbReference>
<dbReference type="AlphaFoldDB" id="A0A484F588"/>
<accession>A0A484F588</accession>
<evidence type="ECO:0000313" key="2">
    <source>
        <dbReference type="Proteomes" id="UP000294855"/>
    </source>
</evidence>